<keyword evidence="7" id="KW-1185">Reference proteome</keyword>
<evidence type="ECO:0000313" key="6">
    <source>
        <dbReference type="EMBL" id="ATF25879.1"/>
    </source>
</evidence>
<dbReference type="Pfam" id="PF00005">
    <property type="entry name" value="ABC_tran"/>
    <property type="match status" value="1"/>
</dbReference>
<gene>
    <name evidence="6" type="ORF">CNY62_05400</name>
</gene>
<dbReference type="GO" id="GO:0016887">
    <property type="term" value="F:ATP hydrolysis activity"/>
    <property type="evidence" value="ECO:0007669"/>
    <property type="project" value="InterPro"/>
</dbReference>
<name>A0A1D2LFA0_BROTH</name>
<dbReference type="AlphaFoldDB" id="A0A1D2LFA0"/>
<dbReference type="SUPFAM" id="SSF52540">
    <property type="entry name" value="P-loop containing nucleoside triphosphate hydrolases"/>
    <property type="match status" value="1"/>
</dbReference>
<feature type="domain" description="ABC transporter" evidence="5">
    <location>
        <begin position="2"/>
        <end position="219"/>
    </location>
</feature>
<dbReference type="PANTHER" id="PTHR24220:SF689">
    <property type="entry name" value="LIPOPROTEIN-RELEASING SYSTEM ATP-BINDING PROTEIN LOLD"/>
    <property type="match status" value="1"/>
</dbReference>
<dbReference type="InterPro" id="IPR003593">
    <property type="entry name" value="AAA+_ATPase"/>
</dbReference>
<reference evidence="6 7" key="1">
    <citation type="submission" date="2017-09" db="EMBL/GenBank/DDBJ databases">
        <title>Complete Genome Sequences of Two Strains of the Meat Spoilage Bacterium Brochothrix thermosphacta Isolated from Ground Chicken.</title>
        <authorList>
            <person name="Paoli G.C."/>
            <person name="Wijey C."/>
            <person name="Chen C.-Y."/>
            <person name="Nguyen L."/>
            <person name="Yan X."/>
            <person name="Irwin P.L."/>
        </authorList>
    </citation>
    <scope>NUCLEOTIDE SEQUENCE [LARGE SCALE GENOMIC DNA]</scope>
    <source>
        <strain evidence="6 7">BI</strain>
    </source>
</reference>
<keyword evidence="2" id="KW-0813">Transport</keyword>
<dbReference type="GO" id="GO:0022857">
    <property type="term" value="F:transmembrane transporter activity"/>
    <property type="evidence" value="ECO:0007669"/>
    <property type="project" value="TreeGrafter"/>
</dbReference>
<evidence type="ECO:0000256" key="1">
    <source>
        <dbReference type="ARBA" id="ARBA00005417"/>
    </source>
</evidence>
<dbReference type="OrthoDB" id="9791546at2"/>
<dbReference type="Proteomes" id="UP000243591">
    <property type="component" value="Chromosome"/>
</dbReference>
<dbReference type="GO" id="GO:0005886">
    <property type="term" value="C:plasma membrane"/>
    <property type="evidence" value="ECO:0007669"/>
    <property type="project" value="UniProtKB-ARBA"/>
</dbReference>
<dbReference type="Gene3D" id="3.40.50.300">
    <property type="entry name" value="P-loop containing nucleotide triphosphate hydrolases"/>
    <property type="match status" value="1"/>
</dbReference>
<evidence type="ECO:0000256" key="4">
    <source>
        <dbReference type="ARBA" id="ARBA00022840"/>
    </source>
</evidence>
<dbReference type="InterPro" id="IPR017911">
    <property type="entry name" value="MacB-like_ATP-bd"/>
</dbReference>
<dbReference type="CDD" id="cd03255">
    <property type="entry name" value="ABC_MJ0796_LolCDE_FtsE"/>
    <property type="match status" value="1"/>
</dbReference>
<dbReference type="InterPro" id="IPR003439">
    <property type="entry name" value="ABC_transporter-like_ATP-bd"/>
</dbReference>
<evidence type="ECO:0000256" key="3">
    <source>
        <dbReference type="ARBA" id="ARBA00022741"/>
    </source>
</evidence>
<proteinExistence type="inferred from homology"/>
<keyword evidence="4 6" id="KW-0067">ATP-binding</keyword>
<organism evidence="6 7">
    <name type="scientific">Brochothrix thermosphacta</name>
    <name type="common">Microbacterium thermosphactum</name>
    <dbReference type="NCBI Taxonomy" id="2756"/>
    <lineage>
        <taxon>Bacteria</taxon>
        <taxon>Bacillati</taxon>
        <taxon>Bacillota</taxon>
        <taxon>Bacilli</taxon>
        <taxon>Bacillales</taxon>
        <taxon>Listeriaceae</taxon>
        <taxon>Brochothrix</taxon>
    </lineage>
</organism>
<dbReference type="InterPro" id="IPR017871">
    <property type="entry name" value="ABC_transporter-like_CS"/>
</dbReference>
<dbReference type="SMART" id="SM00382">
    <property type="entry name" value="AAA"/>
    <property type="match status" value="1"/>
</dbReference>
<accession>A0A1D2LFA0</accession>
<dbReference type="PROSITE" id="PS00211">
    <property type="entry name" value="ABC_TRANSPORTER_1"/>
    <property type="match status" value="1"/>
</dbReference>
<dbReference type="EMBL" id="CP023483">
    <property type="protein sequence ID" value="ATF25879.1"/>
    <property type="molecule type" value="Genomic_DNA"/>
</dbReference>
<evidence type="ECO:0000256" key="2">
    <source>
        <dbReference type="ARBA" id="ARBA00022448"/>
    </source>
</evidence>
<dbReference type="PANTHER" id="PTHR24220">
    <property type="entry name" value="IMPORT ATP-BINDING PROTEIN"/>
    <property type="match status" value="1"/>
</dbReference>
<dbReference type="InterPro" id="IPR015854">
    <property type="entry name" value="ABC_transpr_LolD-like"/>
</dbReference>
<dbReference type="PROSITE" id="PS50893">
    <property type="entry name" value="ABC_TRANSPORTER_2"/>
    <property type="match status" value="1"/>
</dbReference>
<evidence type="ECO:0000313" key="7">
    <source>
        <dbReference type="Proteomes" id="UP000243591"/>
    </source>
</evidence>
<evidence type="ECO:0000259" key="5">
    <source>
        <dbReference type="PROSITE" id="PS50893"/>
    </source>
</evidence>
<dbReference type="InterPro" id="IPR027417">
    <property type="entry name" value="P-loop_NTPase"/>
</dbReference>
<sequence length="220" mass="24440">MLTAKNISYWYKQQDDYLFKDVNLSFDSGKTYAILGSSGSGKTTFLSLLSGMDKPKEGQIVWDDQDIAKLGLTRYRKTGVSIVFQAYNLLPYMTALQNVTTAMSITHAKQSDAKKYALTMLKSVGIDDVLAKKNVTKLSGGQQQRVAIVRAMCCDAPIIVADEPTGNLDQATSKEIITILQTIARQQNKTVIIVTHELEVAHQCDFVFELTDKKFQTIIS</sequence>
<dbReference type="GO" id="GO:0005524">
    <property type="term" value="F:ATP binding"/>
    <property type="evidence" value="ECO:0007669"/>
    <property type="project" value="UniProtKB-KW"/>
</dbReference>
<protein>
    <submittedName>
        <fullName evidence="6">ABC transporter ATP-binding protein</fullName>
    </submittedName>
</protein>
<dbReference type="FunFam" id="3.40.50.300:FF:000056">
    <property type="entry name" value="Cell division ATP-binding protein FtsE"/>
    <property type="match status" value="1"/>
</dbReference>
<keyword evidence="3" id="KW-0547">Nucleotide-binding</keyword>
<dbReference type="KEGG" id="bths:CNY62_05400"/>
<comment type="similarity">
    <text evidence="1">Belongs to the ABC transporter superfamily.</text>
</comment>